<gene>
    <name evidence="1" type="ORF">Ahy_A10g046988</name>
</gene>
<dbReference type="EMBL" id="SDMP01000010">
    <property type="protein sequence ID" value="RYR32415.1"/>
    <property type="molecule type" value="Genomic_DNA"/>
</dbReference>
<comment type="caution">
    <text evidence="1">The sequence shown here is derived from an EMBL/GenBank/DDBJ whole genome shotgun (WGS) entry which is preliminary data.</text>
</comment>
<evidence type="ECO:0000313" key="2">
    <source>
        <dbReference type="Proteomes" id="UP000289738"/>
    </source>
</evidence>
<reference evidence="1 2" key="1">
    <citation type="submission" date="2019-01" db="EMBL/GenBank/DDBJ databases">
        <title>Sequencing of cultivated peanut Arachis hypogaea provides insights into genome evolution and oil improvement.</title>
        <authorList>
            <person name="Chen X."/>
        </authorList>
    </citation>
    <scope>NUCLEOTIDE SEQUENCE [LARGE SCALE GENOMIC DNA]</scope>
    <source>
        <strain evidence="2">cv. Fuhuasheng</strain>
        <tissue evidence="1">Leaves</tissue>
    </source>
</reference>
<organism evidence="1 2">
    <name type="scientific">Arachis hypogaea</name>
    <name type="common">Peanut</name>
    <dbReference type="NCBI Taxonomy" id="3818"/>
    <lineage>
        <taxon>Eukaryota</taxon>
        <taxon>Viridiplantae</taxon>
        <taxon>Streptophyta</taxon>
        <taxon>Embryophyta</taxon>
        <taxon>Tracheophyta</taxon>
        <taxon>Spermatophyta</taxon>
        <taxon>Magnoliopsida</taxon>
        <taxon>eudicotyledons</taxon>
        <taxon>Gunneridae</taxon>
        <taxon>Pentapetalae</taxon>
        <taxon>rosids</taxon>
        <taxon>fabids</taxon>
        <taxon>Fabales</taxon>
        <taxon>Fabaceae</taxon>
        <taxon>Papilionoideae</taxon>
        <taxon>50 kb inversion clade</taxon>
        <taxon>dalbergioids sensu lato</taxon>
        <taxon>Dalbergieae</taxon>
        <taxon>Pterocarpus clade</taxon>
        <taxon>Arachis</taxon>
    </lineage>
</organism>
<dbReference type="Proteomes" id="UP000289738">
    <property type="component" value="Chromosome A10"/>
</dbReference>
<sequence>MFRRCSTPHYCLSSTPHYCLSSTPHRCISISPEAREVSSLPPPLLPSATPCLCSQPPRVPVLTPLPPCRLRSTAAPSSLHYRCFRRLSVTFALPLLPHTRIAIAPSHSRRPLYANQETVQKVCDIVKKQLALPEGSSVTGESKIEVLQLNMANVLLEKGRINGVHVNSVGAKVLEFIADFGKPTAPLPAAIVACVPTKVHIQGAGKTEFKISPTEITDAMKAGLDQPIMPEPENMKTKEKMRAVKLLKAVHLKCGKVKWVICFACCIKKTEGSKTKVLN</sequence>
<accession>A0A445B153</accession>
<evidence type="ECO:0000313" key="1">
    <source>
        <dbReference type="EMBL" id="RYR32415.1"/>
    </source>
</evidence>
<dbReference type="AlphaFoldDB" id="A0A445B153"/>
<keyword evidence="2" id="KW-1185">Reference proteome</keyword>
<name>A0A445B153_ARAHY</name>
<proteinExistence type="predicted"/>
<protein>
    <submittedName>
        <fullName evidence="1">Uncharacterized protein</fullName>
    </submittedName>
</protein>